<evidence type="ECO:0000313" key="3">
    <source>
        <dbReference type="EMBL" id="PWI74033.1"/>
    </source>
</evidence>
<feature type="region of interest" description="Disordered" evidence="1">
    <location>
        <begin position="1"/>
        <end position="22"/>
    </location>
</feature>
<feature type="compositionally biased region" description="Low complexity" evidence="1">
    <location>
        <begin position="155"/>
        <end position="170"/>
    </location>
</feature>
<dbReference type="Proteomes" id="UP001287286">
    <property type="component" value="Unassembled WGS sequence"/>
</dbReference>
<sequence length="203" mass="22385">MAEKTFEARRSSACLPRHHQPDPSIFQFQRERDRDDAQLGSGLRVPGRTISSFMDHEWDRCRSTAPLPYAFFTTCAWFGSHGGIAARRHGKQGVLLTTVWMPFGRCNCPPRLMYKRTPSGRHFHSTATSTSTRSNQSAAAGHPLTKLRPPPLRPPLWRAPGCANGASASPDDSDSATLPAQAAGRWGQWKVSPLPPRRDAASV</sequence>
<name>A0A2U3EHS4_PURLI</name>
<feature type="compositionally biased region" description="Polar residues" evidence="1">
    <location>
        <begin position="125"/>
        <end position="138"/>
    </location>
</feature>
<proteinExistence type="predicted"/>
<reference evidence="2" key="3">
    <citation type="submission" date="2023-11" db="EMBL/GenBank/DDBJ databases">
        <authorList>
            <person name="Beijen E."/>
            <person name="Ohm R.A."/>
        </authorList>
    </citation>
    <scope>NUCLEOTIDE SEQUENCE</scope>
    <source>
        <strain evidence="2">CBS 150709</strain>
    </source>
</reference>
<dbReference type="EMBL" id="LCWV01000004">
    <property type="protein sequence ID" value="PWI74033.1"/>
    <property type="molecule type" value="Genomic_DNA"/>
</dbReference>
<accession>A0A2U3EHS4</accession>
<evidence type="ECO:0000313" key="4">
    <source>
        <dbReference type="Proteomes" id="UP000245956"/>
    </source>
</evidence>
<dbReference type="AlphaFoldDB" id="A0A2U3EHS4"/>
<organism evidence="3 4">
    <name type="scientific">Purpureocillium lilacinum</name>
    <name type="common">Paecilomyces lilacinus</name>
    <dbReference type="NCBI Taxonomy" id="33203"/>
    <lineage>
        <taxon>Eukaryota</taxon>
        <taxon>Fungi</taxon>
        <taxon>Dikarya</taxon>
        <taxon>Ascomycota</taxon>
        <taxon>Pezizomycotina</taxon>
        <taxon>Sordariomycetes</taxon>
        <taxon>Hypocreomycetidae</taxon>
        <taxon>Hypocreales</taxon>
        <taxon>Ophiocordycipitaceae</taxon>
        <taxon>Purpureocillium</taxon>
    </lineage>
</organism>
<gene>
    <name evidence="3" type="ORF">PCL_09309</name>
    <name evidence="2" type="ORF">Purlil1_753</name>
</gene>
<keyword evidence="5" id="KW-1185">Reference proteome</keyword>
<evidence type="ECO:0000256" key="1">
    <source>
        <dbReference type="SAM" id="MobiDB-lite"/>
    </source>
</evidence>
<dbReference type="EMBL" id="JAWRVI010000002">
    <property type="protein sequence ID" value="KAK4095057.1"/>
    <property type="molecule type" value="Genomic_DNA"/>
</dbReference>
<reference evidence="2 5" key="4">
    <citation type="journal article" date="2024" name="Microbiol. Resour. Announc.">
        <title>Genome annotations for the ascomycete fungi Trichoderma harzianum, Trichoderma aggressivum, and Purpureocillium lilacinum.</title>
        <authorList>
            <person name="Beijen E.P.W."/>
            <person name="Ohm R.A."/>
        </authorList>
    </citation>
    <scope>NUCLEOTIDE SEQUENCE [LARGE SCALE GENOMIC DNA]</scope>
    <source>
        <strain evidence="2 5">CBS 150709</strain>
    </source>
</reference>
<feature type="compositionally biased region" description="Basic and acidic residues" evidence="1">
    <location>
        <begin position="1"/>
        <end position="10"/>
    </location>
</feature>
<reference evidence="3 4" key="2">
    <citation type="journal article" date="2016" name="Front. Microbiol.">
        <title>Genome and transcriptome sequences reveal the specific parasitism of the nematophagous Purpureocillium lilacinum 36-1.</title>
        <authorList>
            <person name="Xie J."/>
            <person name="Li S."/>
            <person name="Mo C."/>
            <person name="Xiao X."/>
            <person name="Peng D."/>
            <person name="Wang G."/>
            <person name="Xiao Y."/>
        </authorList>
    </citation>
    <scope>NUCLEOTIDE SEQUENCE [LARGE SCALE GENOMIC DNA]</scope>
    <source>
        <strain evidence="3 4">36-1</strain>
    </source>
</reference>
<comment type="caution">
    <text evidence="3">The sequence shown here is derived from an EMBL/GenBank/DDBJ whole genome shotgun (WGS) entry which is preliminary data.</text>
</comment>
<reference evidence="3" key="1">
    <citation type="submission" date="2015-05" db="EMBL/GenBank/DDBJ databases">
        <authorList>
            <person name="Wang D.B."/>
            <person name="Wang M."/>
        </authorList>
    </citation>
    <scope>NUCLEOTIDE SEQUENCE</scope>
    <source>
        <strain evidence="3">36-1</strain>
    </source>
</reference>
<evidence type="ECO:0000313" key="5">
    <source>
        <dbReference type="Proteomes" id="UP001287286"/>
    </source>
</evidence>
<evidence type="ECO:0000313" key="2">
    <source>
        <dbReference type="EMBL" id="KAK4095057.1"/>
    </source>
</evidence>
<dbReference type="Proteomes" id="UP000245956">
    <property type="component" value="Unassembled WGS sequence"/>
</dbReference>
<feature type="region of interest" description="Disordered" evidence="1">
    <location>
        <begin position="117"/>
        <end position="203"/>
    </location>
</feature>
<protein>
    <submittedName>
        <fullName evidence="3">Uncharacterized protein</fullName>
    </submittedName>
</protein>